<feature type="signal peptide" evidence="3">
    <location>
        <begin position="1"/>
        <end position="30"/>
    </location>
</feature>
<proteinExistence type="predicted"/>
<gene>
    <name evidence="5" type="ORF">GIX10_11785</name>
</gene>
<evidence type="ECO:0000313" key="6">
    <source>
        <dbReference type="Proteomes" id="UP000473854"/>
    </source>
</evidence>
<dbReference type="Proteomes" id="UP000473854">
    <property type="component" value="Unassembled WGS sequence"/>
</dbReference>
<evidence type="ECO:0000256" key="1">
    <source>
        <dbReference type="ARBA" id="ARBA00022723"/>
    </source>
</evidence>
<dbReference type="RefSeq" id="WP_154773635.1">
    <property type="nucleotide sequence ID" value="NZ_WLYL01000048.1"/>
</dbReference>
<name>A0A6L6GHV9_9GAMM</name>
<sequence length="1224" mass="133596">MKTWNKKLLSASITGSMTMLVCGSLPLSYASDIEIYSNSVSGITTITMMLDTSGSMTTQQSNVGKAACDLPKGVSQSSATITSRPSNTTPSYTRYYCEVGGGNETRFYYKRSAINNKTATWYKCATVEMEGSVNRDNCVISLTTKPILTDYNETRFNILGSKRDCRDGDPCFYYKDLTVDGEVYYDRLTKLKDAIFSLLDSNLIDSNKVALGIGQYSTQSDRNNISYGHQKADGVTGKIVVPAQLLTDTQKNNIRTAVAALTGYNGTPTANAYAEVGAYMLGGTTSGIYQSGFSESVTSSKNTTNYISPLSTSVDQCSGQGIYFLTDGNPNNSSNPFNLMKSALGATYGSSFSISDSGKMPSGSESGNGMSAVGEFAKALRNKTRNPKGLEIKTAVVGFGAVFDVDKVADAQKAEANRVIRSLQDAKGVMREYYDCSKISNQDAKNACNWGARSHSSLPGVGGFGEGGFYSAQSSDEIIQSIVKFLDEVKPEFDPVATGRPTLPVDSLNPVQIQPYAYYASFVPKPQESTQLWVGNLNKYNVYKGQLFNSDNTIALIKADGSLDRTAEGYWDGGVLSQLNLRDLWDPDNKPQTQRIIFTNRQIIEDSGNYLAQSTSNTLNKVDLNSLMGSLTISSEGALENDPDKNYWLNLLGYSAQIGEDITVALLKDKPELRQVGSVLHSTPILLTQEGKIEKNLTSTNRKDYLLFGSTQGLLHVVDSKGKEVFAFAPHEMMENQKVAFLSESNSTGGTSNLFYGIDAPWTVYSQYVTKEDGTLTVYDAERSALDENASSESLSDPVNNLKGLQWVYGGLRMGGRSYYALDLTNINSPQLKFHINPDDENAPEALKKMGQSWSKPTLGFVNWNGQKKLVMFVGGGYDSVYEVPNANPDETNGNGIYMFDASTGELLWWASNTELEDGNAEFTENTNLKYSVVSQINTVDRNGDGLIDHLYFGDLGGQGFRADINNKANDSSEFGTRVVRLFNENKSAGISPRFYEMPSVSIHEDESLYAVVAFSSGNRSSPLAGLAGSNTVSARDGVFAVFDNDVIRKDLYKANISLHTSDVGLLPLDFKIGVRPLDKDNKFNGGWIGYYGASAGEYKGMNDLYALDNILYVNVYHRDGVGVGGTCGAGVKGDSYLFQYCLPYGTCGFYDSNTKEVNRVKIGVGILGTGLGDAYNNAKNQLGLVVNRDETLDCTKVENKNLPECQLFDNSVRLKQLRWYETQ</sequence>
<feature type="domain" description="PilY1 beta-propeller" evidence="4">
    <location>
        <begin position="807"/>
        <end position="1018"/>
    </location>
</feature>
<feature type="chain" id="PRO_5026861957" evidence="3">
    <location>
        <begin position="31"/>
        <end position="1224"/>
    </location>
</feature>
<keyword evidence="2" id="KW-0106">Calcium</keyword>
<evidence type="ECO:0000313" key="5">
    <source>
        <dbReference type="EMBL" id="MTD12088.1"/>
    </source>
</evidence>
<reference evidence="5 6" key="1">
    <citation type="submission" date="2019-11" db="EMBL/GenBank/DDBJ databases">
        <authorList>
            <person name="An D."/>
        </authorList>
    </citation>
    <scope>NUCLEOTIDE SEQUENCE [LARGE SCALE GENOMIC DNA]</scope>
    <source>
        <strain evidence="5 6">YIM 103518</strain>
    </source>
</reference>
<dbReference type="InterPro" id="IPR008707">
    <property type="entry name" value="B-propeller_PilY1"/>
</dbReference>
<keyword evidence="3" id="KW-0732">Signal</keyword>
<accession>A0A6L6GHV9</accession>
<dbReference type="AlphaFoldDB" id="A0A6L6GHV9"/>
<dbReference type="EMBL" id="WLYL01000048">
    <property type="protein sequence ID" value="MTD12088.1"/>
    <property type="molecule type" value="Genomic_DNA"/>
</dbReference>
<evidence type="ECO:0000256" key="3">
    <source>
        <dbReference type="SAM" id="SignalP"/>
    </source>
</evidence>
<comment type="caution">
    <text evidence="5">The sequence shown here is derived from an EMBL/GenBank/DDBJ whole genome shotgun (WGS) entry which is preliminary data.</text>
</comment>
<evidence type="ECO:0000259" key="4">
    <source>
        <dbReference type="Pfam" id="PF05567"/>
    </source>
</evidence>
<keyword evidence="1" id="KW-0479">Metal-binding</keyword>
<dbReference type="GO" id="GO:0046872">
    <property type="term" value="F:metal ion binding"/>
    <property type="evidence" value="ECO:0007669"/>
    <property type="project" value="UniProtKB-KW"/>
</dbReference>
<evidence type="ECO:0000256" key="2">
    <source>
        <dbReference type="ARBA" id="ARBA00022837"/>
    </source>
</evidence>
<protein>
    <submittedName>
        <fullName evidence="5">Pilus assembly protein PilY</fullName>
    </submittedName>
</protein>
<dbReference type="Pfam" id="PF05567">
    <property type="entry name" value="T4P_PilY1"/>
    <property type="match status" value="1"/>
</dbReference>
<organism evidence="5 6">
    <name type="scientific">Acinetobacter faecalis</name>
    <dbReference type="NCBI Taxonomy" id="2665161"/>
    <lineage>
        <taxon>Bacteria</taxon>
        <taxon>Pseudomonadati</taxon>
        <taxon>Pseudomonadota</taxon>
        <taxon>Gammaproteobacteria</taxon>
        <taxon>Moraxellales</taxon>
        <taxon>Moraxellaceae</taxon>
        <taxon>Acinetobacter</taxon>
    </lineage>
</organism>